<evidence type="ECO:0000313" key="4">
    <source>
        <dbReference type="Proteomes" id="UP000199568"/>
    </source>
</evidence>
<dbReference type="EMBL" id="FOHU01000015">
    <property type="protein sequence ID" value="SET59785.1"/>
    <property type="molecule type" value="Genomic_DNA"/>
</dbReference>
<protein>
    <submittedName>
        <fullName evidence="3">Putative Flp pilus-assembly TadE/G-like</fullName>
    </submittedName>
</protein>
<keyword evidence="1" id="KW-0812">Transmembrane</keyword>
<organism evidence="3 4">
    <name type="scientific">Natronincola peptidivorans</name>
    <dbReference type="NCBI Taxonomy" id="426128"/>
    <lineage>
        <taxon>Bacteria</taxon>
        <taxon>Bacillati</taxon>
        <taxon>Bacillota</taxon>
        <taxon>Clostridia</taxon>
        <taxon>Peptostreptococcales</taxon>
        <taxon>Natronincolaceae</taxon>
        <taxon>Natronincola</taxon>
    </lineage>
</organism>
<sequence>MIKKLIKEEKGSAIILVALGLTVFMGVSAVVLDAGLLYIAKSQLSNGVDAAVLAGAQELPFFPEKAVDAARVYGIANDLREEEINIEVYDNDRILKVSAERNIAFFFARFIGFSDSMVRADAVAQVAPIAGVNGAVPLGIEDFNFQFNEEYTLKVGAGESEEGWFGALALGGSGSKTYEENLTDGYEGIIRVGDVLDVETGNMSNPTKRAIDFRIEKCNHIPYCTAASFHPACPRLLKVPIIQEVGHKQVQVMGFAMFLVDEVEGQGTDNFITGRFIKTVSEGEIDFDGSDYGLYGVKLTQ</sequence>
<keyword evidence="1" id="KW-1133">Transmembrane helix</keyword>
<name>A0A1I0FN64_9FIRM</name>
<reference evidence="3 4" key="1">
    <citation type="submission" date="2016-10" db="EMBL/GenBank/DDBJ databases">
        <authorList>
            <person name="de Groot N.N."/>
        </authorList>
    </citation>
    <scope>NUCLEOTIDE SEQUENCE [LARGE SCALE GENOMIC DNA]</scope>
    <source>
        <strain evidence="3 4">DSM 18979</strain>
    </source>
</reference>
<accession>A0A1I0FN64</accession>
<dbReference type="AlphaFoldDB" id="A0A1I0FN64"/>
<gene>
    <name evidence="3" type="ORF">SAMN05660297_02885</name>
</gene>
<proteinExistence type="predicted"/>
<feature type="domain" description="Putative Flp pilus-assembly TadG-like N-terminal" evidence="2">
    <location>
        <begin position="11"/>
        <end position="57"/>
    </location>
</feature>
<feature type="transmembrane region" description="Helical" evidence="1">
    <location>
        <begin position="12"/>
        <end position="39"/>
    </location>
</feature>
<dbReference type="Pfam" id="PF13400">
    <property type="entry name" value="Tad"/>
    <property type="match status" value="1"/>
</dbReference>
<dbReference type="InterPro" id="IPR028087">
    <property type="entry name" value="Tad_N"/>
</dbReference>
<evidence type="ECO:0000313" key="3">
    <source>
        <dbReference type="EMBL" id="SET59785.1"/>
    </source>
</evidence>
<keyword evidence="4" id="KW-1185">Reference proteome</keyword>
<dbReference type="Proteomes" id="UP000199568">
    <property type="component" value="Unassembled WGS sequence"/>
</dbReference>
<evidence type="ECO:0000259" key="2">
    <source>
        <dbReference type="Pfam" id="PF13400"/>
    </source>
</evidence>
<keyword evidence="1" id="KW-0472">Membrane</keyword>
<dbReference type="RefSeq" id="WP_090445600.1">
    <property type="nucleotide sequence ID" value="NZ_FOHU01000015.1"/>
</dbReference>
<dbReference type="STRING" id="426128.SAMN05660297_02885"/>
<evidence type="ECO:0000256" key="1">
    <source>
        <dbReference type="SAM" id="Phobius"/>
    </source>
</evidence>
<dbReference type="OrthoDB" id="5447051at2"/>